<dbReference type="AlphaFoldDB" id="A0A5B7CDK0"/>
<dbReference type="EMBL" id="VSRR010000001">
    <property type="protein sequence ID" value="MPC07477.1"/>
    <property type="molecule type" value="Genomic_DNA"/>
</dbReference>
<organism evidence="1 2">
    <name type="scientific">Portunus trituberculatus</name>
    <name type="common">Swimming crab</name>
    <name type="synonym">Neptunus trituberculatus</name>
    <dbReference type="NCBI Taxonomy" id="210409"/>
    <lineage>
        <taxon>Eukaryota</taxon>
        <taxon>Metazoa</taxon>
        <taxon>Ecdysozoa</taxon>
        <taxon>Arthropoda</taxon>
        <taxon>Crustacea</taxon>
        <taxon>Multicrustacea</taxon>
        <taxon>Malacostraca</taxon>
        <taxon>Eumalacostraca</taxon>
        <taxon>Eucarida</taxon>
        <taxon>Decapoda</taxon>
        <taxon>Pleocyemata</taxon>
        <taxon>Brachyura</taxon>
        <taxon>Eubrachyura</taxon>
        <taxon>Portunoidea</taxon>
        <taxon>Portunidae</taxon>
        <taxon>Portuninae</taxon>
        <taxon>Portunus</taxon>
    </lineage>
</organism>
<dbReference type="Proteomes" id="UP000324222">
    <property type="component" value="Unassembled WGS sequence"/>
</dbReference>
<proteinExistence type="predicted"/>
<name>A0A5B7CDK0_PORTR</name>
<protein>
    <submittedName>
        <fullName evidence="1">Uncharacterized protein</fullName>
    </submittedName>
</protein>
<comment type="caution">
    <text evidence="1">The sequence shown here is derived from an EMBL/GenBank/DDBJ whole genome shotgun (WGS) entry which is preliminary data.</text>
</comment>
<keyword evidence="2" id="KW-1185">Reference proteome</keyword>
<evidence type="ECO:0000313" key="1">
    <source>
        <dbReference type="EMBL" id="MPC07477.1"/>
    </source>
</evidence>
<reference evidence="1 2" key="1">
    <citation type="submission" date="2019-05" db="EMBL/GenBank/DDBJ databases">
        <title>Another draft genome of Portunus trituberculatus and its Hox gene families provides insights of decapod evolution.</title>
        <authorList>
            <person name="Jeong J.-H."/>
            <person name="Song I."/>
            <person name="Kim S."/>
            <person name="Choi T."/>
            <person name="Kim D."/>
            <person name="Ryu S."/>
            <person name="Kim W."/>
        </authorList>
    </citation>
    <scope>NUCLEOTIDE SEQUENCE [LARGE SCALE GENOMIC DNA]</scope>
    <source>
        <tissue evidence="1">Muscle</tissue>
    </source>
</reference>
<evidence type="ECO:0000313" key="2">
    <source>
        <dbReference type="Proteomes" id="UP000324222"/>
    </source>
</evidence>
<sequence length="156" mass="17144">MNAHVSILDEEINKNGKMLNGFMNEIDENLNETLAEVRVTCVLGTRGAADTKACLWSISRNMLLFGENYAMGTCCPDQNPALVIDASSRTDARHTSSMPIIHPTAKHKAEISTRISIMSKRDGPTNTATKNSCRGFVKPCCTTRILLARDTTQKDL</sequence>
<accession>A0A5B7CDK0</accession>
<gene>
    <name evidence="1" type="ORF">E2C01_000039</name>
</gene>